<dbReference type="RefSeq" id="XP_012893989.1">
    <property type="nucleotide sequence ID" value="XM_013038535.1"/>
</dbReference>
<dbReference type="PROSITE" id="PS50850">
    <property type="entry name" value="MFS"/>
    <property type="match status" value="1"/>
</dbReference>
<dbReference type="InParanoid" id="D8LVV2"/>
<evidence type="ECO:0000256" key="2">
    <source>
        <dbReference type="ARBA" id="ARBA00022448"/>
    </source>
</evidence>
<dbReference type="PANTHER" id="PTHR23505">
    <property type="entry name" value="SPINSTER"/>
    <property type="match status" value="1"/>
</dbReference>
<dbReference type="InterPro" id="IPR036259">
    <property type="entry name" value="MFS_trans_sf"/>
</dbReference>
<reference evidence="10" key="1">
    <citation type="submission" date="2010-02" db="EMBL/GenBank/DDBJ databases">
        <title>Sequencing and annotation of the Blastocystis hominis genome.</title>
        <authorList>
            <person name="Wincker P."/>
        </authorList>
    </citation>
    <scope>NUCLEOTIDE SEQUENCE</scope>
    <source>
        <strain evidence="10">Singapore isolate B</strain>
    </source>
</reference>
<dbReference type="InterPro" id="IPR020846">
    <property type="entry name" value="MFS_dom"/>
</dbReference>
<keyword evidence="11" id="KW-1185">Reference proteome</keyword>
<dbReference type="Proteomes" id="UP000008312">
    <property type="component" value="Unassembled WGS sequence"/>
</dbReference>
<feature type="transmembrane region" description="Helical" evidence="8">
    <location>
        <begin position="182"/>
        <end position="200"/>
    </location>
</feature>
<evidence type="ECO:0000259" key="9">
    <source>
        <dbReference type="PROSITE" id="PS50850"/>
    </source>
</evidence>
<dbReference type="PANTHER" id="PTHR23505:SF79">
    <property type="entry name" value="PROTEIN SPINSTER"/>
    <property type="match status" value="1"/>
</dbReference>
<keyword evidence="2" id="KW-0813">Transport</keyword>
<evidence type="ECO:0000256" key="5">
    <source>
        <dbReference type="ARBA" id="ARBA00023136"/>
    </source>
</evidence>
<feature type="compositionally biased region" description="Basic and acidic residues" evidence="7">
    <location>
        <begin position="298"/>
        <end position="312"/>
    </location>
</feature>
<dbReference type="AlphaFoldDB" id="D8LVV2"/>
<evidence type="ECO:0000256" key="3">
    <source>
        <dbReference type="ARBA" id="ARBA00022692"/>
    </source>
</evidence>
<dbReference type="InterPro" id="IPR044770">
    <property type="entry name" value="MFS_spinster-like"/>
</dbReference>
<evidence type="ECO:0000256" key="4">
    <source>
        <dbReference type="ARBA" id="ARBA00022989"/>
    </source>
</evidence>
<dbReference type="OrthoDB" id="440755at2759"/>
<comment type="subcellular location">
    <subcellularLocation>
        <location evidence="1">Membrane</location>
        <topology evidence="1">Multi-pass membrane protein</topology>
    </subcellularLocation>
</comment>
<feature type="transmembrane region" description="Helical" evidence="8">
    <location>
        <begin position="150"/>
        <end position="170"/>
    </location>
</feature>
<keyword evidence="5 8" id="KW-0472">Membrane</keyword>
<evidence type="ECO:0000256" key="1">
    <source>
        <dbReference type="ARBA" id="ARBA00004141"/>
    </source>
</evidence>
<evidence type="ECO:0000313" key="11">
    <source>
        <dbReference type="Proteomes" id="UP000008312"/>
    </source>
</evidence>
<feature type="transmembrane region" description="Helical" evidence="8">
    <location>
        <begin position="121"/>
        <end position="144"/>
    </location>
</feature>
<name>D8LVV2_BLAHO</name>
<feature type="domain" description="Major facilitator superfamily (MFS) profile" evidence="9">
    <location>
        <begin position="1"/>
        <end position="275"/>
    </location>
</feature>
<dbReference type="OMA" id="PMSNHEE"/>
<dbReference type="EMBL" id="FN668638">
    <property type="protein sequence ID" value="CBK19941.2"/>
    <property type="molecule type" value="Genomic_DNA"/>
</dbReference>
<feature type="transmembrane region" description="Helical" evidence="8">
    <location>
        <begin position="250"/>
        <end position="270"/>
    </location>
</feature>
<proteinExistence type="inferred from homology"/>
<dbReference type="Gene3D" id="1.20.1250.20">
    <property type="entry name" value="MFS general substrate transporter like domains"/>
    <property type="match status" value="1"/>
</dbReference>
<keyword evidence="4 8" id="KW-1133">Transmembrane helix</keyword>
<feature type="region of interest" description="Disordered" evidence="7">
    <location>
        <begin position="292"/>
        <end position="312"/>
    </location>
</feature>
<dbReference type="InterPro" id="IPR011701">
    <property type="entry name" value="MFS"/>
</dbReference>
<evidence type="ECO:0000256" key="8">
    <source>
        <dbReference type="SAM" id="Phobius"/>
    </source>
</evidence>
<accession>D8LVV2</accession>
<dbReference type="GO" id="GO:0016020">
    <property type="term" value="C:membrane"/>
    <property type="evidence" value="ECO:0007669"/>
    <property type="project" value="UniProtKB-SubCell"/>
</dbReference>
<dbReference type="GO" id="GO:0022857">
    <property type="term" value="F:transmembrane transporter activity"/>
    <property type="evidence" value="ECO:0007669"/>
    <property type="project" value="InterPro"/>
</dbReference>
<gene>
    <name evidence="10" type="ORF">GSBLH_T00006055001</name>
</gene>
<dbReference type="SUPFAM" id="SSF103473">
    <property type="entry name" value="MFS general substrate transporter"/>
    <property type="match status" value="1"/>
</dbReference>
<keyword evidence="3 8" id="KW-0812">Transmembrane</keyword>
<protein>
    <submittedName>
        <fullName evidence="10">Major facilitator superfamily MFS-1</fullName>
    </submittedName>
</protein>
<evidence type="ECO:0000256" key="6">
    <source>
        <dbReference type="ARBA" id="ARBA00024338"/>
    </source>
</evidence>
<evidence type="ECO:0000313" key="10">
    <source>
        <dbReference type="EMBL" id="CBK19941.2"/>
    </source>
</evidence>
<sequence length="312" mass="34450">MLAGQTICGYVSSHFGWRSYFRVIPFLGMISFFIQLPSRGESDGLGRPEKHSKPLQMNFREVLRSIRVGSNVLLFLQGLPGSIPWGVYSSYLHDILANEKKFSADSVSIFSFFPHSQASSLFIFFGIGAAFGNVLSGLVCRFFYRVNRSYLPLAVAIGYLISMPLLSVLFSPSLSEGLSVSVSFLLHALLLAVLGVLLNIPGPALKSILLNVNRPQCRGTATAIGEVFNNAGRIVGPIVFTQMLREGDRVAAMLKISGFFYVSAALSFLLRFTIERDEDAVQEYVQNMKLSPLTPMSNHEEKTEKDPLLQHA</sequence>
<dbReference type="Pfam" id="PF07690">
    <property type="entry name" value="MFS_1"/>
    <property type="match status" value="1"/>
</dbReference>
<comment type="similarity">
    <text evidence="6">Belongs to the major facilitator superfamily. Spinster (TC 2.A.1.49) family.</text>
</comment>
<organism evidence="10">
    <name type="scientific">Blastocystis hominis</name>
    <dbReference type="NCBI Taxonomy" id="12968"/>
    <lineage>
        <taxon>Eukaryota</taxon>
        <taxon>Sar</taxon>
        <taxon>Stramenopiles</taxon>
        <taxon>Bigyra</taxon>
        <taxon>Opalozoa</taxon>
        <taxon>Opalinata</taxon>
        <taxon>Blastocystidae</taxon>
        <taxon>Blastocystis</taxon>
    </lineage>
</organism>
<dbReference type="GeneID" id="24922180"/>
<evidence type="ECO:0000256" key="7">
    <source>
        <dbReference type="SAM" id="MobiDB-lite"/>
    </source>
</evidence>